<dbReference type="EMBL" id="BARS01015729">
    <property type="protein sequence ID" value="GAF93703.1"/>
    <property type="molecule type" value="Genomic_DNA"/>
</dbReference>
<organism evidence="1">
    <name type="scientific">marine sediment metagenome</name>
    <dbReference type="NCBI Taxonomy" id="412755"/>
    <lineage>
        <taxon>unclassified sequences</taxon>
        <taxon>metagenomes</taxon>
        <taxon>ecological metagenomes</taxon>
    </lineage>
</organism>
<dbReference type="AlphaFoldDB" id="X0TJI6"/>
<comment type="caution">
    <text evidence="1">The sequence shown here is derived from an EMBL/GenBank/DDBJ whole genome shotgun (WGS) entry which is preliminary data.</text>
</comment>
<protein>
    <submittedName>
        <fullName evidence="1">Uncharacterized protein</fullName>
    </submittedName>
</protein>
<name>X0TJI6_9ZZZZ</name>
<accession>X0TJI6</accession>
<evidence type="ECO:0000313" key="1">
    <source>
        <dbReference type="EMBL" id="GAF93703.1"/>
    </source>
</evidence>
<sequence length="164" mass="19084">MGEYDVGLRVLKQYMPGLFRVEKEIDRAWEMFKMTGYYVPRQLFREAAREYKELATWEGLVPTLPGDMTVPAEAIDWDGWPKMKAAYQSKVSMLVPHPYTGELEPRYVTVSYTARMTINEIMDAAVEDLEEYYPDGHTWDPLMRIVSTMHKPGAETWEQGTLTF</sequence>
<gene>
    <name evidence="1" type="ORF">S01H1_25977</name>
</gene>
<proteinExistence type="predicted"/>
<reference evidence="1" key="1">
    <citation type="journal article" date="2014" name="Front. Microbiol.">
        <title>High frequency of phylogenetically diverse reductive dehalogenase-homologous genes in deep subseafloor sedimentary metagenomes.</title>
        <authorList>
            <person name="Kawai M."/>
            <person name="Futagami T."/>
            <person name="Toyoda A."/>
            <person name="Takaki Y."/>
            <person name="Nishi S."/>
            <person name="Hori S."/>
            <person name="Arai W."/>
            <person name="Tsubouchi T."/>
            <person name="Morono Y."/>
            <person name="Uchiyama I."/>
            <person name="Ito T."/>
            <person name="Fujiyama A."/>
            <person name="Inagaki F."/>
            <person name="Takami H."/>
        </authorList>
    </citation>
    <scope>NUCLEOTIDE SEQUENCE</scope>
    <source>
        <strain evidence="1">Expedition CK06-06</strain>
    </source>
</reference>